<dbReference type="InterPro" id="IPR051531">
    <property type="entry name" value="N-acetyltransferase"/>
</dbReference>
<dbReference type="InterPro" id="IPR016181">
    <property type="entry name" value="Acyl_CoA_acyltransferase"/>
</dbReference>
<evidence type="ECO:0000256" key="1">
    <source>
        <dbReference type="SAM" id="MobiDB-lite"/>
    </source>
</evidence>
<accession>A0A2W5QTK0</accession>
<gene>
    <name evidence="3" type="ORF">DI555_12185</name>
</gene>
<dbReference type="GO" id="GO:0016747">
    <property type="term" value="F:acyltransferase activity, transferring groups other than amino-acyl groups"/>
    <property type="evidence" value="ECO:0007669"/>
    <property type="project" value="InterPro"/>
</dbReference>
<evidence type="ECO:0000259" key="2">
    <source>
        <dbReference type="PROSITE" id="PS51186"/>
    </source>
</evidence>
<feature type="region of interest" description="Disordered" evidence="1">
    <location>
        <begin position="166"/>
        <end position="195"/>
    </location>
</feature>
<dbReference type="CDD" id="cd04301">
    <property type="entry name" value="NAT_SF"/>
    <property type="match status" value="1"/>
</dbReference>
<organism evidence="3 4">
    <name type="scientific">Novosphingobium pentaromativorans</name>
    <dbReference type="NCBI Taxonomy" id="205844"/>
    <lineage>
        <taxon>Bacteria</taxon>
        <taxon>Pseudomonadati</taxon>
        <taxon>Pseudomonadota</taxon>
        <taxon>Alphaproteobacteria</taxon>
        <taxon>Sphingomonadales</taxon>
        <taxon>Sphingomonadaceae</taxon>
        <taxon>Novosphingobium</taxon>
    </lineage>
</organism>
<comment type="caution">
    <text evidence="3">The sequence shown here is derived from an EMBL/GenBank/DDBJ whole genome shotgun (WGS) entry which is preliminary data.</text>
</comment>
<dbReference type="PANTHER" id="PTHR43792">
    <property type="entry name" value="GNAT FAMILY, PUTATIVE (AFU_ORTHOLOGUE AFUA_3G00765)-RELATED-RELATED"/>
    <property type="match status" value="1"/>
</dbReference>
<proteinExistence type="predicted"/>
<sequence>MFVRSERLFLRPGWPEDQDEFLALIADEGVVRNLTRAPWPYTAGDARAFLGAPQDMRLPRFLITQPGAHGTRIVGCIGLSLLDGEVNLGYWIARDHWGQGFASEAAQAVLSLARAIGHRRIVGSHFIDNPASGRVLEKAGFSPTGRVVERFSMGRNASCLSREYAAEPDSPCRSGDALGGDCPNPDLGGGQPLAA</sequence>
<dbReference type="EMBL" id="QFPX01000008">
    <property type="protein sequence ID" value="PZQ54770.1"/>
    <property type="molecule type" value="Genomic_DNA"/>
</dbReference>
<keyword evidence="3" id="KW-0808">Transferase</keyword>
<dbReference type="AlphaFoldDB" id="A0A2W5QTK0"/>
<reference evidence="3 4" key="1">
    <citation type="submission" date="2017-08" db="EMBL/GenBank/DDBJ databases">
        <title>Infants hospitalized years apart are colonized by the same room-sourced microbial strains.</title>
        <authorList>
            <person name="Brooks B."/>
            <person name="Olm M.R."/>
            <person name="Firek B.A."/>
            <person name="Baker R."/>
            <person name="Thomas B.C."/>
            <person name="Morowitz M.J."/>
            <person name="Banfield J.F."/>
        </authorList>
    </citation>
    <scope>NUCLEOTIDE SEQUENCE [LARGE SCALE GENOMIC DNA]</scope>
    <source>
        <strain evidence="3">S2_005_002_R2_33</strain>
    </source>
</reference>
<dbReference type="PROSITE" id="PS51186">
    <property type="entry name" value="GNAT"/>
    <property type="match status" value="1"/>
</dbReference>
<feature type="domain" description="N-acetyltransferase" evidence="2">
    <location>
        <begin position="8"/>
        <end position="158"/>
    </location>
</feature>
<evidence type="ECO:0000313" key="4">
    <source>
        <dbReference type="Proteomes" id="UP000249082"/>
    </source>
</evidence>
<dbReference type="Gene3D" id="3.40.630.30">
    <property type="match status" value="1"/>
</dbReference>
<name>A0A2W5QTK0_9SPHN</name>
<dbReference type="Pfam" id="PF13302">
    <property type="entry name" value="Acetyltransf_3"/>
    <property type="match status" value="1"/>
</dbReference>
<dbReference type="InterPro" id="IPR000182">
    <property type="entry name" value="GNAT_dom"/>
</dbReference>
<protein>
    <submittedName>
        <fullName evidence="3">GNAT family N-acetyltransferase</fullName>
    </submittedName>
</protein>
<dbReference type="SUPFAM" id="SSF55729">
    <property type="entry name" value="Acyl-CoA N-acyltransferases (Nat)"/>
    <property type="match status" value="1"/>
</dbReference>
<evidence type="ECO:0000313" key="3">
    <source>
        <dbReference type="EMBL" id="PZQ54770.1"/>
    </source>
</evidence>
<dbReference type="Proteomes" id="UP000249082">
    <property type="component" value="Unassembled WGS sequence"/>
</dbReference>